<proteinExistence type="predicted"/>
<feature type="transmembrane region" description="Helical" evidence="7">
    <location>
        <begin position="316"/>
        <end position="341"/>
    </location>
</feature>
<evidence type="ECO:0000256" key="3">
    <source>
        <dbReference type="ARBA" id="ARBA00022475"/>
    </source>
</evidence>
<evidence type="ECO:0000256" key="4">
    <source>
        <dbReference type="ARBA" id="ARBA00022692"/>
    </source>
</evidence>
<evidence type="ECO:0000313" key="8">
    <source>
        <dbReference type="EMBL" id="RPE29098.1"/>
    </source>
</evidence>
<feature type="transmembrane region" description="Helical" evidence="7">
    <location>
        <begin position="373"/>
        <end position="397"/>
    </location>
</feature>
<evidence type="ECO:0000256" key="6">
    <source>
        <dbReference type="ARBA" id="ARBA00023136"/>
    </source>
</evidence>
<keyword evidence="2" id="KW-0813">Transport</keyword>
<sequence>MPVLTTRLLLDTAPLRDSPAFRRLWLGQGLSQIGGQMTVFAVALQVYRLTGSSVAVGALGLAVAVPVVLFAAVGGSLGDRTDRRRLVLWTSSLQAGVSVLFAAQALAGLHSPGLLYLLVALQSLVGSVNAPARRACTPRLLPRRQLAAAAALNALTMQFGAVAGPACAGLAAATWGLTACYLLDALSFAAALYGIARLPAMPPQGDRPPGRLAGAGEALALVRSRGELAGAFLADLCIALVASPAALLPALCAERFGGHPQTLGLLAAAGAVGGVLASACSGPAGRIARPGGAALLCCAAYGATVAALAVTRSLEAALLLLALAGAADTLAVVFHSTVVQLSTPDRLRGRISAVEFVVGVGGTQLGRLRAGTLGALLGTGTAMLGGGLAAVAAAALVSVAAPAFTHYRAAEAPAEA</sequence>
<feature type="transmembrane region" description="Helical" evidence="7">
    <location>
        <begin position="292"/>
        <end position="310"/>
    </location>
</feature>
<feature type="transmembrane region" description="Helical" evidence="7">
    <location>
        <begin position="53"/>
        <end position="74"/>
    </location>
</feature>
<keyword evidence="3" id="KW-1003">Cell membrane</keyword>
<dbReference type="SUPFAM" id="SSF103473">
    <property type="entry name" value="MFS general substrate transporter"/>
    <property type="match status" value="1"/>
</dbReference>
<feature type="transmembrane region" description="Helical" evidence="7">
    <location>
        <begin position="24"/>
        <end position="47"/>
    </location>
</feature>
<reference evidence="8 9" key="1">
    <citation type="submission" date="2018-11" db="EMBL/GenBank/DDBJ databases">
        <title>Sequencing the genomes of 1000 actinobacteria strains.</title>
        <authorList>
            <person name="Klenk H.-P."/>
        </authorList>
    </citation>
    <scope>NUCLEOTIDE SEQUENCE [LARGE SCALE GENOMIC DNA]</scope>
    <source>
        <strain evidence="8 9">DSM 44781</strain>
    </source>
</reference>
<feature type="transmembrane region" description="Helical" evidence="7">
    <location>
        <begin position="172"/>
        <end position="195"/>
    </location>
</feature>
<comment type="subcellular location">
    <subcellularLocation>
        <location evidence="1">Cell inner membrane</location>
        <topology evidence="1">Multi-pass membrane protein</topology>
    </subcellularLocation>
</comment>
<dbReference type="GO" id="GO:0005886">
    <property type="term" value="C:plasma membrane"/>
    <property type="evidence" value="ECO:0007669"/>
    <property type="project" value="UniProtKB-SubCell"/>
</dbReference>
<dbReference type="InterPro" id="IPR036259">
    <property type="entry name" value="MFS_trans_sf"/>
</dbReference>
<accession>A0A3N4R6Q6</accession>
<dbReference type="Proteomes" id="UP000266906">
    <property type="component" value="Unassembled WGS sequence"/>
</dbReference>
<evidence type="ECO:0000256" key="5">
    <source>
        <dbReference type="ARBA" id="ARBA00022989"/>
    </source>
</evidence>
<dbReference type="AlphaFoldDB" id="A0A3N4R6Q6"/>
<feature type="transmembrane region" description="Helical" evidence="7">
    <location>
        <begin position="263"/>
        <end position="280"/>
    </location>
</feature>
<keyword evidence="6 7" id="KW-0472">Membrane</keyword>
<dbReference type="PANTHER" id="PTHR23513:SF9">
    <property type="entry name" value="ENTEROBACTIN EXPORTER ENTS"/>
    <property type="match status" value="1"/>
</dbReference>
<dbReference type="CDD" id="cd06173">
    <property type="entry name" value="MFS_MefA_like"/>
    <property type="match status" value="1"/>
</dbReference>
<feature type="transmembrane region" description="Helical" evidence="7">
    <location>
        <begin position="228"/>
        <end position="251"/>
    </location>
</feature>
<dbReference type="InterPro" id="IPR010290">
    <property type="entry name" value="TM_effector"/>
</dbReference>
<name>A0A3N4R6Q6_9ACTN</name>
<comment type="caution">
    <text evidence="8">The sequence shown here is derived from an EMBL/GenBank/DDBJ whole genome shotgun (WGS) entry which is preliminary data.</text>
</comment>
<dbReference type="Gene3D" id="1.20.1250.20">
    <property type="entry name" value="MFS general substrate transporter like domains"/>
    <property type="match status" value="1"/>
</dbReference>
<gene>
    <name evidence="8" type="ORF">EDD38_6248</name>
</gene>
<evidence type="ECO:0000256" key="7">
    <source>
        <dbReference type="SAM" id="Phobius"/>
    </source>
</evidence>
<keyword evidence="4 7" id="KW-0812">Transmembrane</keyword>
<keyword evidence="9" id="KW-1185">Reference proteome</keyword>
<feature type="transmembrane region" description="Helical" evidence="7">
    <location>
        <begin position="86"/>
        <end position="107"/>
    </location>
</feature>
<organism evidence="8 9">
    <name type="scientific">Kitasatospora cineracea</name>
    <dbReference type="NCBI Taxonomy" id="88074"/>
    <lineage>
        <taxon>Bacteria</taxon>
        <taxon>Bacillati</taxon>
        <taxon>Actinomycetota</taxon>
        <taxon>Actinomycetes</taxon>
        <taxon>Kitasatosporales</taxon>
        <taxon>Streptomycetaceae</taxon>
        <taxon>Kitasatospora</taxon>
    </lineage>
</organism>
<dbReference type="EMBL" id="RKQG01000002">
    <property type="protein sequence ID" value="RPE29098.1"/>
    <property type="molecule type" value="Genomic_DNA"/>
</dbReference>
<dbReference type="RefSeq" id="WP_162871742.1">
    <property type="nucleotide sequence ID" value="NZ_RKQG01000002.1"/>
</dbReference>
<evidence type="ECO:0000256" key="2">
    <source>
        <dbReference type="ARBA" id="ARBA00022448"/>
    </source>
</evidence>
<keyword evidence="5 7" id="KW-1133">Transmembrane helix</keyword>
<dbReference type="PANTHER" id="PTHR23513">
    <property type="entry name" value="INTEGRAL MEMBRANE EFFLUX PROTEIN-RELATED"/>
    <property type="match status" value="1"/>
</dbReference>
<evidence type="ECO:0000256" key="1">
    <source>
        <dbReference type="ARBA" id="ARBA00004429"/>
    </source>
</evidence>
<dbReference type="Pfam" id="PF05977">
    <property type="entry name" value="MFS_3"/>
    <property type="match status" value="1"/>
</dbReference>
<protein>
    <submittedName>
        <fullName evidence="8">Transmembrane secretion effector</fullName>
    </submittedName>
</protein>
<evidence type="ECO:0000313" key="9">
    <source>
        <dbReference type="Proteomes" id="UP000266906"/>
    </source>
</evidence>